<dbReference type="Proteomes" id="UP000235547">
    <property type="component" value="Unassembled WGS sequence"/>
</dbReference>
<name>A0A2N7UC78_9GAMM</name>
<feature type="domain" description="Virulence factor" evidence="2">
    <location>
        <begin position="7"/>
        <end position="92"/>
    </location>
</feature>
<comment type="caution">
    <text evidence="3">The sequence shown here is derived from an EMBL/GenBank/DDBJ whole genome shotgun (WGS) entry which is preliminary data.</text>
</comment>
<dbReference type="RefSeq" id="WP_102589114.1">
    <property type="nucleotide sequence ID" value="NZ_BNAE01000001.1"/>
</dbReference>
<reference evidence="3 4" key="1">
    <citation type="submission" date="2018-01" db="EMBL/GenBank/DDBJ databases">
        <title>Halomonas endophytica sp. nov., isolated from storage liquid in the stems of Populus euphratica.</title>
        <authorList>
            <person name="Chen C."/>
        </authorList>
    </citation>
    <scope>NUCLEOTIDE SEQUENCE [LARGE SCALE GENOMIC DNA]</scope>
    <source>
        <strain evidence="3 4">BZ-SZ-XJ27</strain>
    </source>
</reference>
<feature type="region of interest" description="Disordered" evidence="1">
    <location>
        <begin position="96"/>
        <end position="118"/>
    </location>
</feature>
<gene>
    <name evidence="3" type="ORF">C1H70_14785</name>
</gene>
<protein>
    <recommendedName>
        <fullName evidence="2">Virulence factor domain-containing protein</fullName>
    </recommendedName>
</protein>
<organism evidence="3 4">
    <name type="scientific">Halomonas urumqiensis</name>
    <dbReference type="NCBI Taxonomy" id="1684789"/>
    <lineage>
        <taxon>Bacteria</taxon>
        <taxon>Pseudomonadati</taxon>
        <taxon>Pseudomonadota</taxon>
        <taxon>Gammaproteobacteria</taxon>
        <taxon>Oceanospirillales</taxon>
        <taxon>Halomonadaceae</taxon>
        <taxon>Halomonas</taxon>
    </lineage>
</organism>
<evidence type="ECO:0000256" key="1">
    <source>
        <dbReference type="SAM" id="MobiDB-lite"/>
    </source>
</evidence>
<evidence type="ECO:0000259" key="2">
    <source>
        <dbReference type="Pfam" id="PF13769"/>
    </source>
</evidence>
<dbReference type="EMBL" id="PNRG01000033">
    <property type="protein sequence ID" value="PMR78048.1"/>
    <property type="molecule type" value="Genomic_DNA"/>
</dbReference>
<dbReference type="OrthoDB" id="7359147at2"/>
<dbReference type="Pfam" id="PF13769">
    <property type="entry name" value="Virulence_fact"/>
    <property type="match status" value="1"/>
</dbReference>
<evidence type="ECO:0000313" key="3">
    <source>
        <dbReference type="EMBL" id="PMR78048.1"/>
    </source>
</evidence>
<dbReference type="InterPro" id="IPR025989">
    <property type="entry name" value="Virulence_F_dom"/>
</dbReference>
<evidence type="ECO:0000313" key="4">
    <source>
        <dbReference type="Proteomes" id="UP000235547"/>
    </source>
</evidence>
<proteinExistence type="predicted"/>
<keyword evidence="4" id="KW-1185">Reference proteome</keyword>
<sequence>MAMLSIVSWRDIPAQVIVKRGRQTAKVILPERFQHAIDRAAMRAGKGGSEAYLADWKRSVPRPCGDDLKVEADAEAARIDQAYDAAMLKRLVSDKGLDLTPGETSSTAEPPGEAENTD</sequence>
<accession>A0A2N7UC78</accession>
<dbReference type="AlphaFoldDB" id="A0A2N7UC78"/>